<name>A0ABP5G9U9_9ACTN</name>
<evidence type="ECO:0000259" key="2">
    <source>
        <dbReference type="PROSITE" id="PS50975"/>
    </source>
</evidence>
<evidence type="ECO:0000313" key="4">
    <source>
        <dbReference type="Proteomes" id="UP001500751"/>
    </source>
</evidence>
<evidence type="ECO:0000313" key="3">
    <source>
        <dbReference type="EMBL" id="GAA2042674.1"/>
    </source>
</evidence>
<comment type="caution">
    <text evidence="3">The sequence shown here is derived from an EMBL/GenBank/DDBJ whole genome shotgun (WGS) entry which is preliminary data.</text>
</comment>
<protein>
    <recommendedName>
        <fullName evidence="2">ATP-grasp domain-containing protein</fullName>
    </recommendedName>
</protein>
<keyword evidence="4" id="KW-1185">Reference proteome</keyword>
<dbReference type="PROSITE" id="PS50975">
    <property type="entry name" value="ATP_GRASP"/>
    <property type="match status" value="1"/>
</dbReference>
<dbReference type="InterPro" id="IPR013651">
    <property type="entry name" value="ATP-grasp_RimK-type"/>
</dbReference>
<proteinExistence type="predicted"/>
<sequence>MLRRYPFVTRMAAELFNSGALSNVEDIEIEPEFGHTTRIRYTGGRVRMTRGNDVGLNSGAACEVVRDKAFTRYFLQLQGVTCARGQSFLLNWWADLLRPRAGVLGPELLRTVDQMLPYIREQLRMPVYVKPVDGSKGQNIWCCRTEQEVVAALDGYERERVKVALVEQDVALPDYRLVVLDGELISAYERRPLQVEGDGVGTIAELVGRLQLAFRADQRDTVLTPGDRRIAARLAANGLTWDSVPAAGVRVRLHDISNLSAGGTAVEYTDTVCERWRLLAIDICAQFGLRFGGVDLACSDLTAPDGDYAVLEVNASPGLDHYGSVGATQAQIVRRLYARVLNTIP</sequence>
<dbReference type="Pfam" id="PF08443">
    <property type="entry name" value="RimK"/>
    <property type="match status" value="1"/>
</dbReference>
<feature type="domain" description="ATP-grasp" evidence="2">
    <location>
        <begin position="95"/>
        <end position="342"/>
    </location>
</feature>
<dbReference type="PANTHER" id="PTHR21621">
    <property type="entry name" value="RIBOSOMAL PROTEIN S6 MODIFICATION PROTEIN"/>
    <property type="match status" value="1"/>
</dbReference>
<keyword evidence="1" id="KW-0547">Nucleotide-binding</keyword>
<dbReference type="InterPro" id="IPR011761">
    <property type="entry name" value="ATP-grasp"/>
</dbReference>
<dbReference type="Proteomes" id="UP001500751">
    <property type="component" value="Unassembled WGS sequence"/>
</dbReference>
<organism evidence="3 4">
    <name type="scientific">Catenulispora yoronensis</name>
    <dbReference type="NCBI Taxonomy" id="450799"/>
    <lineage>
        <taxon>Bacteria</taxon>
        <taxon>Bacillati</taxon>
        <taxon>Actinomycetota</taxon>
        <taxon>Actinomycetes</taxon>
        <taxon>Catenulisporales</taxon>
        <taxon>Catenulisporaceae</taxon>
        <taxon>Catenulispora</taxon>
    </lineage>
</organism>
<gene>
    <name evidence="3" type="ORF">GCM10009839_51920</name>
</gene>
<accession>A0ABP5G9U9</accession>
<evidence type="ECO:0000256" key="1">
    <source>
        <dbReference type="PROSITE-ProRule" id="PRU00409"/>
    </source>
</evidence>
<keyword evidence="1" id="KW-0067">ATP-binding</keyword>
<dbReference type="Gene3D" id="3.30.470.20">
    <property type="entry name" value="ATP-grasp fold, B domain"/>
    <property type="match status" value="1"/>
</dbReference>
<dbReference type="SUPFAM" id="SSF56059">
    <property type="entry name" value="Glutathione synthetase ATP-binding domain-like"/>
    <property type="match status" value="1"/>
</dbReference>
<dbReference type="EMBL" id="BAAAQN010000034">
    <property type="protein sequence ID" value="GAA2042674.1"/>
    <property type="molecule type" value="Genomic_DNA"/>
</dbReference>
<reference evidence="4" key="1">
    <citation type="journal article" date="2019" name="Int. J. Syst. Evol. Microbiol.">
        <title>The Global Catalogue of Microorganisms (GCM) 10K type strain sequencing project: providing services to taxonomists for standard genome sequencing and annotation.</title>
        <authorList>
            <consortium name="The Broad Institute Genomics Platform"/>
            <consortium name="The Broad Institute Genome Sequencing Center for Infectious Disease"/>
            <person name="Wu L."/>
            <person name="Ma J."/>
        </authorList>
    </citation>
    <scope>NUCLEOTIDE SEQUENCE [LARGE SCALE GENOMIC DNA]</scope>
    <source>
        <strain evidence="4">JCM 16014</strain>
    </source>
</reference>
<dbReference type="PANTHER" id="PTHR21621:SF0">
    <property type="entry name" value="BETA-CITRYLGLUTAMATE SYNTHASE B-RELATED"/>
    <property type="match status" value="1"/>
</dbReference>